<proteinExistence type="predicted"/>
<evidence type="ECO:0000259" key="1">
    <source>
        <dbReference type="Pfam" id="PF03428"/>
    </source>
</evidence>
<gene>
    <name evidence="2" type="ORF">H0485_17215</name>
</gene>
<reference evidence="2 3" key="1">
    <citation type="submission" date="2020-07" db="EMBL/GenBank/DDBJ databases">
        <title>Pseudogemmobacter sp. nov., isolated from poultry manure in Taiwan.</title>
        <authorList>
            <person name="Lin S.-Y."/>
            <person name="Tang Y.-S."/>
            <person name="Young C.-C."/>
        </authorList>
    </citation>
    <scope>NUCLEOTIDE SEQUENCE [LARGE SCALE GENOMIC DNA]</scope>
    <source>
        <strain evidence="2 3">CC-YST710</strain>
    </source>
</reference>
<dbReference type="RefSeq" id="WP_226937186.1">
    <property type="nucleotide sequence ID" value="NZ_JACDXX010000019.1"/>
</dbReference>
<dbReference type="EMBL" id="JACDXX010000019">
    <property type="protein sequence ID" value="MCB5411735.1"/>
    <property type="molecule type" value="Genomic_DNA"/>
</dbReference>
<comment type="caution">
    <text evidence="2">The sequence shown here is derived from an EMBL/GenBank/DDBJ whole genome shotgun (WGS) entry which is preliminary data.</text>
</comment>
<organism evidence="2 3">
    <name type="scientific">Pseudogemmobacter faecipullorum</name>
    <dbReference type="NCBI Taxonomy" id="2755041"/>
    <lineage>
        <taxon>Bacteria</taxon>
        <taxon>Pseudomonadati</taxon>
        <taxon>Pseudomonadota</taxon>
        <taxon>Alphaproteobacteria</taxon>
        <taxon>Rhodobacterales</taxon>
        <taxon>Paracoccaceae</taxon>
        <taxon>Pseudogemmobacter</taxon>
    </lineage>
</organism>
<evidence type="ECO:0000313" key="3">
    <source>
        <dbReference type="Proteomes" id="UP001198571"/>
    </source>
</evidence>
<keyword evidence="3" id="KW-1185">Reference proteome</keyword>
<dbReference type="Pfam" id="PF03428">
    <property type="entry name" value="RP-C"/>
    <property type="match status" value="1"/>
</dbReference>
<name>A0ABS8CRE8_9RHOB</name>
<evidence type="ECO:0000313" key="2">
    <source>
        <dbReference type="EMBL" id="MCB5411735.1"/>
    </source>
</evidence>
<feature type="domain" description="Plasmid replication protein C N-terminal" evidence="1">
    <location>
        <begin position="41"/>
        <end position="151"/>
    </location>
</feature>
<protein>
    <recommendedName>
        <fullName evidence="1">Plasmid replication protein C N-terminal domain-containing protein</fullName>
    </recommendedName>
</protein>
<dbReference type="Proteomes" id="UP001198571">
    <property type="component" value="Unassembled WGS sequence"/>
</dbReference>
<accession>A0ABS8CRE8</accession>
<dbReference type="InterPro" id="IPR005090">
    <property type="entry name" value="RepC_N"/>
</dbReference>
<sequence length="374" mass="42741">MAFQQITGAYEVGSEGAEIPRGKARADGVKSKLYQLFYKGDYIGITKDMQTYLRQAVHCVPASRLIDGSGLFHLPAKVIAERLGWSTSKLYRIERELFQENIIERNTSLNGRRDGQLGYGISLRPLVERYHELTDRIEQRMAEAKAEAEKRHLQRQEVARLRCEITTLFVSGCLPDPASKRLAEAISRWPQRPSSCSHQKISAHLIHLRAVSLWIQKILQKKMNDRSFISDRQYTEKEKEILSKLAANLERRASIRPATSNEVPDLELVLTPETLLYVQMFEETGNIGQVLQFRGRELGIDERAINNLALTLPPHAAIMVLSILEDAMQRKRNPVQDPNRYLNGLVSRWEKKALNMVKGLQIIAKRRKGRIHVA</sequence>